<dbReference type="AlphaFoldDB" id="A0AAN1UPF8"/>
<name>A0AAN1UPF8_AERVE</name>
<dbReference type="EMBL" id="CP033604">
    <property type="protein sequence ID" value="AYV36666.1"/>
    <property type="molecule type" value="Genomic_DNA"/>
</dbReference>
<organism evidence="2 3">
    <name type="scientific">Aeromonas veronii</name>
    <dbReference type="NCBI Taxonomy" id="654"/>
    <lineage>
        <taxon>Bacteria</taxon>
        <taxon>Pseudomonadati</taxon>
        <taxon>Pseudomonadota</taxon>
        <taxon>Gammaproteobacteria</taxon>
        <taxon>Aeromonadales</taxon>
        <taxon>Aeromonadaceae</taxon>
        <taxon>Aeromonas</taxon>
    </lineage>
</organism>
<gene>
    <name evidence="2" type="ORF">EFI48_07480</name>
</gene>
<keyword evidence="1" id="KW-0472">Membrane</keyword>
<protein>
    <submittedName>
        <fullName evidence="2">Uncharacterized protein</fullName>
    </submittedName>
</protein>
<keyword evidence="1" id="KW-0812">Transmembrane</keyword>
<dbReference type="Proteomes" id="UP000267614">
    <property type="component" value="Chromosome"/>
</dbReference>
<feature type="transmembrane region" description="Helical" evidence="1">
    <location>
        <begin position="73"/>
        <end position="99"/>
    </location>
</feature>
<evidence type="ECO:0000313" key="2">
    <source>
        <dbReference type="EMBL" id="AYV36666.1"/>
    </source>
</evidence>
<evidence type="ECO:0000256" key="1">
    <source>
        <dbReference type="SAM" id="Phobius"/>
    </source>
</evidence>
<accession>A0AAN1UPF8</accession>
<proteinExistence type="predicted"/>
<reference evidence="2 3" key="1">
    <citation type="submission" date="2018-11" db="EMBL/GenBank/DDBJ databases">
        <title>Complete genome sequence of multidrug-resistant Aeromonas veronii strain MS-18-37.</title>
        <authorList>
            <person name="Abdelhamed H."/>
            <person name="Lawrence M."/>
            <person name="Waldbieser G."/>
        </authorList>
    </citation>
    <scope>NUCLEOTIDE SEQUENCE [LARGE SCALE GENOMIC DNA]</scope>
    <source>
        <strain evidence="2 3">MS-18-37</strain>
    </source>
</reference>
<feature type="transmembrane region" description="Helical" evidence="1">
    <location>
        <begin position="32"/>
        <end position="53"/>
    </location>
</feature>
<sequence length="135" mass="15270">MIDQLIIKIERQAKKNEALCAELKSGVDSVNLVTSSIVAVLILFFVGVIYPLSFLPWQQGKDITLSLSAFWDILFSLQGFMLLLISLIFSALMMVFLFINMKLKHSVDVIDKITHYSDISNYSPHLANYKKNKVG</sequence>
<evidence type="ECO:0000313" key="3">
    <source>
        <dbReference type="Proteomes" id="UP000267614"/>
    </source>
</evidence>
<keyword evidence="1" id="KW-1133">Transmembrane helix</keyword>